<evidence type="ECO:0000313" key="1">
    <source>
        <dbReference type="EMBL" id="GIX69739.1"/>
    </source>
</evidence>
<evidence type="ECO:0000313" key="2">
    <source>
        <dbReference type="Proteomes" id="UP001054945"/>
    </source>
</evidence>
<name>A0AAV4MCJ7_CAEEX</name>
<dbReference type="EMBL" id="BPLR01019613">
    <property type="protein sequence ID" value="GIX69739.1"/>
    <property type="molecule type" value="Genomic_DNA"/>
</dbReference>
<sequence>MPNSVKYDSADTFNIDEDFGTPTPLEDFISLVEKGDFLQYGKQLVSMDISCWKVVAIDDYHQCVGSSYGLLRLR</sequence>
<protein>
    <submittedName>
        <fullName evidence="1">Uncharacterized protein</fullName>
    </submittedName>
</protein>
<keyword evidence="2" id="KW-1185">Reference proteome</keyword>
<reference evidence="1 2" key="1">
    <citation type="submission" date="2021-06" db="EMBL/GenBank/DDBJ databases">
        <title>Caerostris extrusa draft genome.</title>
        <authorList>
            <person name="Kono N."/>
            <person name="Arakawa K."/>
        </authorList>
    </citation>
    <scope>NUCLEOTIDE SEQUENCE [LARGE SCALE GENOMIC DNA]</scope>
</reference>
<dbReference type="AlphaFoldDB" id="A0AAV4MCJ7"/>
<dbReference type="Proteomes" id="UP001054945">
    <property type="component" value="Unassembled WGS sequence"/>
</dbReference>
<proteinExistence type="predicted"/>
<gene>
    <name evidence="1" type="ORF">CEXT_213531</name>
</gene>
<organism evidence="1 2">
    <name type="scientific">Caerostris extrusa</name>
    <name type="common">Bark spider</name>
    <name type="synonym">Caerostris bankana</name>
    <dbReference type="NCBI Taxonomy" id="172846"/>
    <lineage>
        <taxon>Eukaryota</taxon>
        <taxon>Metazoa</taxon>
        <taxon>Ecdysozoa</taxon>
        <taxon>Arthropoda</taxon>
        <taxon>Chelicerata</taxon>
        <taxon>Arachnida</taxon>
        <taxon>Araneae</taxon>
        <taxon>Araneomorphae</taxon>
        <taxon>Entelegynae</taxon>
        <taxon>Araneoidea</taxon>
        <taxon>Araneidae</taxon>
        <taxon>Caerostris</taxon>
    </lineage>
</organism>
<comment type="caution">
    <text evidence="1">The sequence shown here is derived from an EMBL/GenBank/DDBJ whole genome shotgun (WGS) entry which is preliminary data.</text>
</comment>
<accession>A0AAV4MCJ7</accession>